<reference evidence="2 3" key="1">
    <citation type="submission" date="2020-08" db="EMBL/GenBank/DDBJ databases">
        <title>Sequencing the genomes of 1000 actinobacteria strains.</title>
        <authorList>
            <person name="Klenk H.-P."/>
        </authorList>
    </citation>
    <scope>NUCLEOTIDE SEQUENCE [LARGE SCALE GENOMIC DNA]</scope>
    <source>
        <strain evidence="2 3">DSM 44320</strain>
    </source>
</reference>
<organism evidence="2 3">
    <name type="scientific">Nonomuraea dietziae</name>
    <dbReference type="NCBI Taxonomy" id="65515"/>
    <lineage>
        <taxon>Bacteria</taxon>
        <taxon>Bacillati</taxon>
        <taxon>Actinomycetota</taxon>
        <taxon>Actinomycetes</taxon>
        <taxon>Streptosporangiales</taxon>
        <taxon>Streptosporangiaceae</taxon>
        <taxon>Nonomuraea</taxon>
    </lineage>
</organism>
<dbReference type="GeneID" id="95394088"/>
<evidence type="ECO:0000313" key="3">
    <source>
        <dbReference type="Proteomes" id="UP000579945"/>
    </source>
</evidence>
<dbReference type="Proteomes" id="UP000579945">
    <property type="component" value="Unassembled WGS sequence"/>
</dbReference>
<evidence type="ECO:0000313" key="2">
    <source>
        <dbReference type="EMBL" id="MBB3732032.1"/>
    </source>
</evidence>
<keyword evidence="1" id="KW-0472">Membrane</keyword>
<feature type="transmembrane region" description="Helical" evidence="1">
    <location>
        <begin position="38"/>
        <end position="58"/>
    </location>
</feature>
<comment type="caution">
    <text evidence="2">The sequence shown here is derived from an EMBL/GenBank/DDBJ whole genome shotgun (WGS) entry which is preliminary data.</text>
</comment>
<proteinExistence type="predicted"/>
<dbReference type="InterPro" id="IPR043762">
    <property type="entry name" value="DUF5708"/>
</dbReference>
<keyword evidence="3" id="KW-1185">Reference proteome</keyword>
<dbReference type="EMBL" id="JACIBV010000001">
    <property type="protein sequence ID" value="MBB3732032.1"/>
    <property type="molecule type" value="Genomic_DNA"/>
</dbReference>
<gene>
    <name evidence="2" type="ORF">FHR33_007892</name>
</gene>
<dbReference type="Pfam" id="PF18969">
    <property type="entry name" value="DUF5708"/>
    <property type="match status" value="1"/>
</dbReference>
<keyword evidence="1" id="KW-0812">Transmembrane</keyword>
<dbReference type="AlphaFoldDB" id="A0A7W5VPP5"/>
<evidence type="ECO:0000256" key="1">
    <source>
        <dbReference type="SAM" id="Phobius"/>
    </source>
</evidence>
<sequence>MAPAHKTLLTGLATFVGGVLLWQFGLDVEIVVFTPSKIGLVMMIIGGLETLYGVYKLMRSHSAEQR</sequence>
<dbReference type="RefSeq" id="WP_183658754.1">
    <property type="nucleotide sequence ID" value="NZ_BAAAXX010000180.1"/>
</dbReference>
<protein>
    <submittedName>
        <fullName evidence="2">Phage-related protein</fullName>
    </submittedName>
</protein>
<name>A0A7W5VPP5_9ACTN</name>
<keyword evidence="1" id="KW-1133">Transmembrane helix</keyword>
<accession>A0A7W5VPP5</accession>
<feature type="transmembrane region" description="Helical" evidence="1">
    <location>
        <begin position="7"/>
        <end position="26"/>
    </location>
</feature>